<protein>
    <submittedName>
        <fullName evidence="1">Uncharacterized protein</fullName>
    </submittedName>
</protein>
<evidence type="ECO:0000313" key="2">
    <source>
        <dbReference type="Proteomes" id="UP000651452"/>
    </source>
</evidence>
<dbReference type="Proteomes" id="UP000651452">
    <property type="component" value="Unassembled WGS sequence"/>
</dbReference>
<dbReference type="AlphaFoldDB" id="A0A8H7J010"/>
<proteinExistence type="predicted"/>
<organism evidence="1 2">
    <name type="scientific">Ascochyta lentis</name>
    <dbReference type="NCBI Taxonomy" id="205686"/>
    <lineage>
        <taxon>Eukaryota</taxon>
        <taxon>Fungi</taxon>
        <taxon>Dikarya</taxon>
        <taxon>Ascomycota</taxon>
        <taxon>Pezizomycotina</taxon>
        <taxon>Dothideomycetes</taxon>
        <taxon>Pleosporomycetidae</taxon>
        <taxon>Pleosporales</taxon>
        <taxon>Pleosporineae</taxon>
        <taxon>Didymellaceae</taxon>
        <taxon>Ascochyta</taxon>
    </lineage>
</organism>
<dbReference type="EMBL" id="RZGK01000014">
    <property type="protein sequence ID" value="KAF9694274.1"/>
    <property type="molecule type" value="Genomic_DNA"/>
</dbReference>
<reference evidence="1" key="1">
    <citation type="submission" date="2018-12" db="EMBL/GenBank/DDBJ databases">
        <authorList>
            <person name="Syme R.A."/>
            <person name="Farfan-Caceres L."/>
            <person name="Lichtenzveig J."/>
        </authorList>
    </citation>
    <scope>NUCLEOTIDE SEQUENCE</scope>
    <source>
        <strain evidence="1">Al4</strain>
    </source>
</reference>
<comment type="caution">
    <text evidence="1">The sequence shown here is derived from an EMBL/GenBank/DDBJ whole genome shotgun (WGS) entry which is preliminary data.</text>
</comment>
<sequence>MQTLPTTPHNHPTLIKYSLIKYSLIKYSLIKYSLIKYSLIKYSLIKYSLFKYSLIEKTQVPLQTPLHLNHESIGNPRSTPNTAAIYCIADIHCIAHIIQSHELTSTHDVGRQSQPLVVVG</sequence>
<keyword evidence="2" id="KW-1185">Reference proteome</keyword>
<name>A0A8H7J010_9PLEO</name>
<accession>A0A8H7J010</accession>
<reference evidence="1" key="2">
    <citation type="submission" date="2020-09" db="EMBL/GenBank/DDBJ databases">
        <title>Reference genome assembly for Australian Ascochyta lentis isolate Al4.</title>
        <authorList>
            <person name="Lee R.C."/>
            <person name="Farfan-Caceres L.M."/>
            <person name="Debler J.W."/>
            <person name="Williams A.H."/>
            <person name="Henares B.M."/>
        </authorList>
    </citation>
    <scope>NUCLEOTIDE SEQUENCE</scope>
    <source>
        <strain evidence="1">Al4</strain>
    </source>
</reference>
<evidence type="ECO:0000313" key="1">
    <source>
        <dbReference type="EMBL" id="KAF9694274.1"/>
    </source>
</evidence>
<gene>
    <name evidence="1" type="ORF">EKO04_007990</name>
</gene>